<dbReference type="SMART" id="SM01054">
    <property type="entry name" value="CaM_binding"/>
    <property type="match status" value="1"/>
</dbReference>
<dbReference type="PANTHER" id="PTHR33349">
    <property type="entry name" value="EMB|CAB62594.1"/>
    <property type="match status" value="1"/>
</dbReference>
<protein>
    <recommendedName>
        <fullName evidence="2">Calmodulin-binding domain-containing protein</fullName>
    </recommendedName>
</protein>
<dbReference type="GO" id="GO:0005516">
    <property type="term" value="F:calmodulin binding"/>
    <property type="evidence" value="ECO:0007669"/>
    <property type="project" value="InterPro"/>
</dbReference>
<dbReference type="AlphaFoldDB" id="A0AAQ3QPC4"/>
<dbReference type="EMBL" id="CP136896">
    <property type="protein sequence ID" value="WOL15450.1"/>
    <property type="molecule type" value="Genomic_DNA"/>
</dbReference>
<evidence type="ECO:0000259" key="2">
    <source>
        <dbReference type="SMART" id="SM01054"/>
    </source>
</evidence>
<feature type="region of interest" description="Disordered" evidence="1">
    <location>
        <begin position="596"/>
        <end position="625"/>
    </location>
</feature>
<gene>
    <name evidence="3" type="ORF">Cni_G24231</name>
</gene>
<feature type="compositionally biased region" description="Basic and acidic residues" evidence="1">
    <location>
        <begin position="425"/>
        <end position="435"/>
    </location>
</feature>
<feature type="domain" description="Calmodulin-binding" evidence="2">
    <location>
        <begin position="639"/>
        <end position="755"/>
    </location>
</feature>
<dbReference type="InterPro" id="IPR012417">
    <property type="entry name" value="CaM-bd_dom_pln"/>
</dbReference>
<evidence type="ECO:0000313" key="3">
    <source>
        <dbReference type="EMBL" id="WOL15450.1"/>
    </source>
</evidence>
<feature type="compositionally biased region" description="Basic and acidic residues" evidence="1">
    <location>
        <begin position="599"/>
        <end position="608"/>
    </location>
</feature>
<evidence type="ECO:0000256" key="1">
    <source>
        <dbReference type="SAM" id="MobiDB-lite"/>
    </source>
</evidence>
<dbReference type="Proteomes" id="UP001327560">
    <property type="component" value="Chromosome 7"/>
</dbReference>
<evidence type="ECO:0000313" key="4">
    <source>
        <dbReference type="Proteomes" id="UP001327560"/>
    </source>
</evidence>
<proteinExistence type="predicted"/>
<dbReference type="PANTHER" id="PTHR33349:SF41">
    <property type="entry name" value="EMB|CAB62594.1"/>
    <property type="match status" value="1"/>
</dbReference>
<keyword evidence="4" id="KW-1185">Reference proteome</keyword>
<reference evidence="3 4" key="1">
    <citation type="submission" date="2023-10" db="EMBL/GenBank/DDBJ databases">
        <title>Chromosome-scale genome assembly provides insights into flower coloration mechanisms of Canna indica.</title>
        <authorList>
            <person name="Li C."/>
        </authorList>
    </citation>
    <scope>NUCLEOTIDE SEQUENCE [LARGE SCALE GENOMIC DNA]</scope>
    <source>
        <tissue evidence="3">Flower</tissue>
    </source>
</reference>
<accession>A0AAQ3QPC4</accession>
<sequence length="768" mass="85219">MTEEVIISLSPGDLLPEIAARTNETVKTDAITSSSPSSSGLEILSRYLRSPQGSCHDLCKYGFKNHDEDEKKRPFFPKFFCNNQLPNRENQLIFMTIQKERQKSELVAVQERRQKLKLKPRESCVNNGITGKLEINEKMDLPPEKIIQTANSTTKLAEKFVQESSSFLKLSTPPNDQTNNASLVHSTAKIDENSSEVSMDTATDDHGLANPSKGMFNEFVIGLHRTVIQNDAIEEHLPTSNIDGPTMEPNNINVIMSSTIAENIASPQCKVENMSKGSSAEHINMQLVIASPVTDDIVSDECQTSIEGESFNELTNIKKALPESSEPSNLIMRNHKGKVSVMHRPINRAGLASKEGLHMNLKNQLVKEGPESTNTMQTDQARFPQRDIQLKSSIIHEKTKRKLNKPKNGIKETGVTYRRKAINKEQGDTSDDPKFIQKNSTPRKRMKFKMESARGNSIDFATASVAPIVVKKSTASRYKTINESDKSTSTLKLKKVMENSSSQSIYSRGLSVRSNQEKLIKVANKWNDAGGKALRSLSTAPSTKPQLRKYRKSVPSFTMNNLANPANFGLKEKTTSTSELNLEEVDLKALRQKLKKYKSSPDRKEHEGSGSGLGDVPKSEMKSISESITSFDTEDKVGSSHRLNFARGKVVDLQPENKSPPRRLIFKRVKMASSNHSAKDMGTKSYKNKVETYVGGSNTSPPKSIKIALKHKDVVDKKDEQGLFNNVIEETASKLAESRKSKVKALVGAFETVISLQETKVSPVVAVP</sequence>
<organism evidence="3 4">
    <name type="scientific">Canna indica</name>
    <name type="common">Indian-shot</name>
    <dbReference type="NCBI Taxonomy" id="4628"/>
    <lineage>
        <taxon>Eukaryota</taxon>
        <taxon>Viridiplantae</taxon>
        <taxon>Streptophyta</taxon>
        <taxon>Embryophyta</taxon>
        <taxon>Tracheophyta</taxon>
        <taxon>Spermatophyta</taxon>
        <taxon>Magnoliopsida</taxon>
        <taxon>Liliopsida</taxon>
        <taxon>Zingiberales</taxon>
        <taxon>Cannaceae</taxon>
        <taxon>Canna</taxon>
    </lineage>
</organism>
<name>A0AAQ3QPC4_9LILI</name>
<feature type="region of interest" description="Disordered" evidence="1">
    <location>
        <begin position="425"/>
        <end position="444"/>
    </location>
</feature>
<dbReference type="Pfam" id="PF07839">
    <property type="entry name" value="CaM_binding"/>
    <property type="match status" value="1"/>
</dbReference>